<accession>A0ABT9LYI6</accession>
<evidence type="ECO:0000313" key="3">
    <source>
        <dbReference type="Proteomes" id="UP001229209"/>
    </source>
</evidence>
<dbReference type="Proteomes" id="UP001229209">
    <property type="component" value="Unassembled WGS sequence"/>
</dbReference>
<gene>
    <name evidence="2" type="ORF">J2S04_002297</name>
</gene>
<keyword evidence="3" id="KW-1185">Reference proteome</keyword>
<evidence type="ECO:0000259" key="1">
    <source>
        <dbReference type="Pfam" id="PF08401"/>
    </source>
</evidence>
<name>A0ABT9LYI6_9BACL</name>
<feature type="domain" description="N-terminal" evidence="1">
    <location>
        <begin position="9"/>
        <end position="93"/>
    </location>
</feature>
<dbReference type="EMBL" id="JAURUO010000013">
    <property type="protein sequence ID" value="MDP9729324.1"/>
    <property type="molecule type" value="Genomic_DNA"/>
</dbReference>
<organism evidence="2 3">
    <name type="scientific">Alicyclobacillus tolerans</name>
    <dbReference type="NCBI Taxonomy" id="90970"/>
    <lineage>
        <taxon>Bacteria</taxon>
        <taxon>Bacillati</taxon>
        <taxon>Bacillota</taxon>
        <taxon>Bacilli</taxon>
        <taxon>Bacillales</taxon>
        <taxon>Alicyclobacillaceae</taxon>
        <taxon>Alicyclobacillus</taxon>
    </lineage>
</organism>
<protein>
    <submittedName>
        <fullName evidence="2">Antirestriction protein ArdC</fullName>
    </submittedName>
</protein>
<dbReference type="Pfam" id="PF08401">
    <property type="entry name" value="ArdcN"/>
    <property type="match status" value="1"/>
</dbReference>
<dbReference type="InterPro" id="IPR013610">
    <property type="entry name" value="ArdC_N"/>
</dbReference>
<proteinExistence type="predicted"/>
<evidence type="ECO:0000313" key="2">
    <source>
        <dbReference type="EMBL" id="MDP9729324.1"/>
    </source>
</evidence>
<dbReference type="RefSeq" id="WP_306955107.1">
    <property type="nucleotide sequence ID" value="NZ_JAURUO010000013.1"/>
</dbReference>
<sequence length="268" mass="30368">MNEKVQDALERLEEGLKTLLSEDKWKSYLRFQAQFHSYSFQNTLLILFQCPHARRVAGYQAWKKLGRHVRKGEKGITIIAPMLVKEKDDETEELGKIVLKGFRGATVFDISQTEGEPLPEIPIHRLQGAWENWPTIRTACPFPIEEKDDLKGANGCFYTDTRSIALLKSLDERHKSKTLIHEWAHGLLHVPSEEKVVNTKIRELEAESVAFVVADALGLDTSSYSFGYIAHWSGENALDQLKASGMRIQKAANRILDSILPNLLQQAS</sequence>
<reference evidence="2 3" key="1">
    <citation type="submission" date="2023-07" db="EMBL/GenBank/DDBJ databases">
        <title>Genomic Encyclopedia of Type Strains, Phase IV (KMG-IV): sequencing the most valuable type-strain genomes for metagenomic binning, comparative biology and taxonomic classification.</title>
        <authorList>
            <person name="Goeker M."/>
        </authorList>
    </citation>
    <scope>NUCLEOTIDE SEQUENCE [LARGE SCALE GENOMIC DNA]</scope>
    <source>
        <strain evidence="2 3">DSM 25924</strain>
    </source>
</reference>
<comment type="caution">
    <text evidence="2">The sequence shown here is derived from an EMBL/GenBank/DDBJ whole genome shotgun (WGS) entry which is preliminary data.</text>
</comment>